<evidence type="ECO:0000256" key="1">
    <source>
        <dbReference type="ARBA" id="ARBA00000439"/>
    </source>
</evidence>
<dbReference type="Pfam" id="PF02446">
    <property type="entry name" value="Glyco_hydro_77"/>
    <property type="match status" value="1"/>
</dbReference>
<dbReference type="EC" id="2.4.1.25" evidence="3"/>
<dbReference type="AlphaFoldDB" id="X1NPJ9"/>
<evidence type="ECO:0000256" key="8">
    <source>
        <dbReference type="ARBA" id="ARBA00031501"/>
    </source>
</evidence>
<proteinExistence type="inferred from homology"/>
<gene>
    <name evidence="9" type="ORF">S06H3_41504</name>
</gene>
<dbReference type="EMBL" id="BARV01025588">
    <property type="protein sequence ID" value="GAI45508.1"/>
    <property type="molecule type" value="Genomic_DNA"/>
</dbReference>
<dbReference type="PANTHER" id="PTHR32438">
    <property type="entry name" value="4-ALPHA-GLUCANOTRANSFERASE DPE1, CHLOROPLASTIC/AMYLOPLASTIC"/>
    <property type="match status" value="1"/>
</dbReference>
<name>X1NPJ9_9ZZZZ</name>
<comment type="similarity">
    <text evidence="2">Belongs to the disproportionating enzyme family.</text>
</comment>
<comment type="catalytic activity">
    <reaction evidence="1">
        <text>Transfers a segment of a (1-&gt;4)-alpha-D-glucan to a new position in an acceptor, which may be glucose or a (1-&gt;4)-alpha-D-glucan.</text>
        <dbReference type="EC" id="2.4.1.25"/>
    </reaction>
</comment>
<dbReference type="InterPro" id="IPR003385">
    <property type="entry name" value="Glyco_hydro_77"/>
</dbReference>
<evidence type="ECO:0000313" key="9">
    <source>
        <dbReference type="EMBL" id="GAI45508.1"/>
    </source>
</evidence>
<dbReference type="SUPFAM" id="SSF51445">
    <property type="entry name" value="(Trans)glycosidases"/>
    <property type="match status" value="1"/>
</dbReference>
<dbReference type="InterPro" id="IPR017853">
    <property type="entry name" value="GH"/>
</dbReference>
<keyword evidence="4" id="KW-0328">Glycosyltransferase</keyword>
<comment type="caution">
    <text evidence="9">The sequence shown here is derived from an EMBL/GenBank/DDBJ whole genome shotgun (WGS) entry which is preliminary data.</text>
</comment>
<reference evidence="9" key="1">
    <citation type="journal article" date="2014" name="Front. Microbiol.">
        <title>High frequency of phylogenetically diverse reductive dehalogenase-homologous genes in deep subseafloor sedimentary metagenomes.</title>
        <authorList>
            <person name="Kawai M."/>
            <person name="Futagami T."/>
            <person name="Toyoda A."/>
            <person name="Takaki Y."/>
            <person name="Nishi S."/>
            <person name="Hori S."/>
            <person name="Arai W."/>
            <person name="Tsubouchi T."/>
            <person name="Morono Y."/>
            <person name="Uchiyama I."/>
            <person name="Ito T."/>
            <person name="Fujiyama A."/>
            <person name="Inagaki F."/>
            <person name="Takami H."/>
        </authorList>
    </citation>
    <scope>NUCLEOTIDE SEQUENCE</scope>
    <source>
        <strain evidence="9">Expedition CK06-06</strain>
    </source>
</reference>
<keyword evidence="5" id="KW-0808">Transferase</keyword>
<dbReference type="GO" id="GO:0005975">
    <property type="term" value="P:carbohydrate metabolic process"/>
    <property type="evidence" value="ECO:0007669"/>
    <property type="project" value="InterPro"/>
</dbReference>
<protein>
    <recommendedName>
        <fullName evidence="3">4-alpha-glucanotransferase</fullName>
        <ecNumber evidence="3">2.4.1.25</ecNumber>
    </recommendedName>
    <alternativeName>
        <fullName evidence="7">Amylomaltase</fullName>
    </alternativeName>
    <alternativeName>
        <fullName evidence="8">Disproportionating enzyme</fullName>
    </alternativeName>
</protein>
<evidence type="ECO:0000256" key="7">
    <source>
        <dbReference type="ARBA" id="ARBA00031423"/>
    </source>
</evidence>
<keyword evidence="6" id="KW-0119">Carbohydrate metabolism</keyword>
<evidence type="ECO:0000256" key="4">
    <source>
        <dbReference type="ARBA" id="ARBA00022676"/>
    </source>
</evidence>
<accession>X1NPJ9</accession>
<evidence type="ECO:0000256" key="5">
    <source>
        <dbReference type="ARBA" id="ARBA00022679"/>
    </source>
</evidence>
<evidence type="ECO:0000256" key="3">
    <source>
        <dbReference type="ARBA" id="ARBA00012560"/>
    </source>
</evidence>
<dbReference type="Gene3D" id="3.20.20.80">
    <property type="entry name" value="Glycosidases"/>
    <property type="match status" value="1"/>
</dbReference>
<sequence>MFERSGGILLHPTSLPGPYGIGDLGPAALDWIDWLVEAGSRIWQVLPLGPTGYGDSPYQSFSSFAGNYLLISLDRLVEEGLLSSRDLDPRPDCPPNRVDYSLVMDYKEKLLTLAMDNYHKGDC</sequence>
<dbReference type="PANTHER" id="PTHR32438:SF5">
    <property type="entry name" value="4-ALPHA-GLUCANOTRANSFERASE DPE1, CHLOROPLASTIC_AMYLOPLASTIC"/>
    <property type="match status" value="1"/>
</dbReference>
<dbReference type="GO" id="GO:0004134">
    <property type="term" value="F:4-alpha-glucanotransferase activity"/>
    <property type="evidence" value="ECO:0007669"/>
    <property type="project" value="UniProtKB-EC"/>
</dbReference>
<organism evidence="9">
    <name type="scientific">marine sediment metagenome</name>
    <dbReference type="NCBI Taxonomy" id="412755"/>
    <lineage>
        <taxon>unclassified sequences</taxon>
        <taxon>metagenomes</taxon>
        <taxon>ecological metagenomes</taxon>
    </lineage>
</organism>
<evidence type="ECO:0000256" key="2">
    <source>
        <dbReference type="ARBA" id="ARBA00005684"/>
    </source>
</evidence>
<evidence type="ECO:0000256" key="6">
    <source>
        <dbReference type="ARBA" id="ARBA00023277"/>
    </source>
</evidence>